<accession>A0A0P1ED43</accession>
<dbReference type="GO" id="GO:0047001">
    <property type="term" value="F:2-dehydro-3-deoxy-D-gluconate 5-dehydrogenase activity"/>
    <property type="evidence" value="ECO:0007669"/>
    <property type="project" value="UniProtKB-EC"/>
</dbReference>
<keyword evidence="2" id="KW-0560">Oxidoreductase</keyword>
<dbReference type="PANTHER" id="PTHR42760:SF135">
    <property type="entry name" value="BLL7886 PROTEIN"/>
    <property type="match status" value="1"/>
</dbReference>
<dbReference type="RefSeq" id="WP_058276883.1">
    <property type="nucleotide sequence ID" value="NZ_CYPU01000022.1"/>
</dbReference>
<name>A0A0P1ED43_9RHOB</name>
<comment type="similarity">
    <text evidence="1">Belongs to the short-chain dehydrogenases/reductases (SDR) family.</text>
</comment>
<dbReference type="OrthoDB" id="7257744at2"/>
<evidence type="ECO:0000256" key="1">
    <source>
        <dbReference type="ARBA" id="ARBA00006484"/>
    </source>
</evidence>
<dbReference type="PRINTS" id="PR00081">
    <property type="entry name" value="GDHRDH"/>
</dbReference>
<dbReference type="PANTHER" id="PTHR42760">
    <property type="entry name" value="SHORT-CHAIN DEHYDROGENASES/REDUCTASES FAMILY MEMBER"/>
    <property type="match status" value="1"/>
</dbReference>
<dbReference type="GO" id="GO:0030497">
    <property type="term" value="P:fatty acid elongation"/>
    <property type="evidence" value="ECO:0007669"/>
    <property type="project" value="TreeGrafter"/>
</dbReference>
<protein>
    <submittedName>
        <fullName evidence="2">2-dehydro-3-deoxy-D-gluconate 5-dehydrogenase</fullName>
        <ecNumber evidence="2">1.1.1.127</ecNumber>
    </submittedName>
</protein>
<reference evidence="2 3" key="1">
    <citation type="submission" date="2015-09" db="EMBL/GenBank/DDBJ databases">
        <authorList>
            <consortium name="Swine Surveillance"/>
        </authorList>
    </citation>
    <scope>NUCLEOTIDE SEQUENCE [LARGE SCALE GENOMIC DNA]</scope>
    <source>
        <strain evidence="2 3">CECT 4292</strain>
    </source>
</reference>
<organism evidence="2 3">
    <name type="scientific">Ruegeria atlantica</name>
    <dbReference type="NCBI Taxonomy" id="81569"/>
    <lineage>
        <taxon>Bacteria</taxon>
        <taxon>Pseudomonadati</taxon>
        <taxon>Pseudomonadota</taxon>
        <taxon>Alphaproteobacteria</taxon>
        <taxon>Rhodobacterales</taxon>
        <taxon>Roseobacteraceae</taxon>
        <taxon>Ruegeria</taxon>
    </lineage>
</organism>
<evidence type="ECO:0000313" key="3">
    <source>
        <dbReference type="Proteomes" id="UP000050783"/>
    </source>
</evidence>
<sequence length="249" mass="27007">MPDTKVALMTGTGQGIGRGCAIEMANAGYKVSLMSPSNRSVELAEELGGIGRRGSVLDVDDLQAMIDDTMSKYGRIDAIVSNMGHGGTVPEAIKTVGFDPDFDGPLLELSDELWHESLDMYVLNVVKIARIVTPILIEQGGGAFVNISSMNTIEPRAPYPMSMLRGALHSFSKLYGDRYARHNIRMNNLLPGFCENVNLSEFARRSIPAQRTATFEEIGQACVFLASEGARYINGQSILSDGGMNRAVR</sequence>
<dbReference type="Pfam" id="PF13561">
    <property type="entry name" value="adh_short_C2"/>
    <property type="match status" value="1"/>
</dbReference>
<dbReference type="AlphaFoldDB" id="A0A0P1ED43"/>
<dbReference type="GeneID" id="55492585"/>
<dbReference type="EC" id="1.1.1.127" evidence="2"/>
<gene>
    <name evidence="2" type="primary">kduD_3</name>
    <name evidence="2" type="ORF">RUA4292_01326</name>
</gene>
<dbReference type="InterPro" id="IPR036291">
    <property type="entry name" value="NAD(P)-bd_dom_sf"/>
</dbReference>
<dbReference type="Gene3D" id="3.40.50.720">
    <property type="entry name" value="NAD(P)-binding Rossmann-like Domain"/>
    <property type="match status" value="1"/>
</dbReference>
<dbReference type="EMBL" id="CYPU01000022">
    <property type="protein sequence ID" value="CUH47158.1"/>
    <property type="molecule type" value="Genomic_DNA"/>
</dbReference>
<proteinExistence type="inferred from homology"/>
<dbReference type="InterPro" id="IPR002347">
    <property type="entry name" value="SDR_fam"/>
</dbReference>
<evidence type="ECO:0000313" key="2">
    <source>
        <dbReference type="EMBL" id="CUH47158.1"/>
    </source>
</evidence>
<dbReference type="Proteomes" id="UP000050783">
    <property type="component" value="Unassembled WGS sequence"/>
</dbReference>
<dbReference type="SUPFAM" id="SSF51735">
    <property type="entry name" value="NAD(P)-binding Rossmann-fold domains"/>
    <property type="match status" value="1"/>
</dbReference>